<feature type="transmembrane region" description="Helical" evidence="1">
    <location>
        <begin position="34"/>
        <end position="55"/>
    </location>
</feature>
<evidence type="ECO:0000313" key="2">
    <source>
        <dbReference type="EMBL" id="MCL9817933.1"/>
    </source>
</evidence>
<keyword evidence="1" id="KW-1133">Transmembrane helix</keyword>
<reference evidence="2" key="1">
    <citation type="journal article" date="2022" name="Syst. Appl. Microbiol.">
        <title>Natronocalculus amylovorans gen. nov., sp. nov., and Natranaeroarchaeum aerophilus sp. nov., dominant culturable amylolytic natronoarchaea from hypersaline soda lakes in southwestern Siberia.</title>
        <authorList>
            <person name="Sorokin D.Y."/>
            <person name="Elcheninov A.G."/>
            <person name="Khizhniak T.V."/>
            <person name="Koenen M."/>
            <person name="Bale N.J."/>
            <person name="Damste J.S.S."/>
            <person name="Kublanov I.V."/>
        </authorList>
    </citation>
    <scope>NUCLEOTIDE SEQUENCE</scope>
    <source>
        <strain evidence="2">AArc-St2</strain>
    </source>
</reference>
<protein>
    <submittedName>
        <fullName evidence="2">Uncharacterized protein</fullName>
    </submittedName>
</protein>
<keyword evidence="1" id="KW-0472">Membrane</keyword>
<dbReference type="AlphaFoldDB" id="A0AAE3K9D2"/>
<reference evidence="2" key="2">
    <citation type="submission" date="2022-02" db="EMBL/GenBank/DDBJ databases">
        <authorList>
            <person name="Elcheninov A.G."/>
            <person name="Sorokin D.Y."/>
            <person name="Kublanov I.V."/>
        </authorList>
    </citation>
    <scope>NUCLEOTIDE SEQUENCE</scope>
    <source>
        <strain evidence="2">AArc-St2</strain>
    </source>
</reference>
<dbReference type="Proteomes" id="UP001203207">
    <property type="component" value="Unassembled WGS sequence"/>
</dbReference>
<name>A0AAE3K9D2_9EURY</name>
<evidence type="ECO:0000256" key="1">
    <source>
        <dbReference type="SAM" id="Phobius"/>
    </source>
</evidence>
<evidence type="ECO:0000313" key="3">
    <source>
        <dbReference type="Proteomes" id="UP001203207"/>
    </source>
</evidence>
<organism evidence="2 3">
    <name type="scientific">Natronocalculus amylovorans</name>
    <dbReference type="NCBI Taxonomy" id="2917812"/>
    <lineage>
        <taxon>Archaea</taxon>
        <taxon>Methanobacteriati</taxon>
        <taxon>Methanobacteriota</taxon>
        <taxon>Stenosarchaea group</taxon>
        <taxon>Halobacteria</taxon>
        <taxon>Halobacteriales</taxon>
        <taxon>Haloferacaceae</taxon>
        <taxon>Natronocalculus</taxon>
    </lineage>
</organism>
<accession>A0AAE3K9D2</accession>
<dbReference type="RefSeq" id="WP_174654038.1">
    <property type="nucleotide sequence ID" value="NZ_JAKRVX010000006.1"/>
</dbReference>
<comment type="caution">
    <text evidence="2">The sequence shown here is derived from an EMBL/GenBank/DDBJ whole genome shotgun (WGS) entry which is preliminary data.</text>
</comment>
<keyword evidence="3" id="KW-1185">Reference proteome</keyword>
<dbReference type="EMBL" id="JAKRVX010000006">
    <property type="protein sequence ID" value="MCL9817933.1"/>
    <property type="molecule type" value="Genomic_DNA"/>
</dbReference>
<keyword evidence="1" id="KW-0812">Transmembrane</keyword>
<gene>
    <name evidence="2" type="ORF">AArcSt2_13405</name>
</gene>
<proteinExistence type="predicted"/>
<sequence length="69" mass="7791">MSDRSIKREADTPEYISIASEQQPTMVTSTREQFIAIMAALWFLLDIVLLTIGAWPTSLLCEFDIVCLP</sequence>